<keyword evidence="1" id="KW-0472">Membrane</keyword>
<evidence type="ECO:0008006" key="4">
    <source>
        <dbReference type="Google" id="ProtNLM"/>
    </source>
</evidence>
<evidence type="ECO:0000313" key="2">
    <source>
        <dbReference type="EMBL" id="BDU15284.1"/>
    </source>
</evidence>
<keyword evidence="3" id="KW-1185">Reference proteome</keyword>
<dbReference type="EMBL" id="AP027041">
    <property type="protein sequence ID" value="BDU15284.1"/>
    <property type="molecule type" value="Genomic_DNA"/>
</dbReference>
<reference evidence="2 3" key="1">
    <citation type="journal article" date="2023" name="Int. J. Syst. Evol. Microbiol.">
        <title>Physiological and genomic analyses of cobalamin (vitamin B12)-auxotrophy of Lysobacter auxotrophicus sp. nov., a methionine-auxotrophic chitinolytic bacterium isolated from chitin-treated soil.</title>
        <authorList>
            <person name="Saito A."/>
            <person name="Dohra H."/>
            <person name="Hamada M."/>
            <person name="Moriuchi R."/>
            <person name="Kotsuchibashi Y."/>
            <person name="Mori K."/>
        </authorList>
    </citation>
    <scope>NUCLEOTIDE SEQUENCE [LARGE SCALE GENOMIC DNA]</scope>
    <source>
        <strain evidence="2 3">5-21a</strain>
    </source>
</reference>
<keyword evidence="1" id="KW-1133">Transmembrane helix</keyword>
<evidence type="ECO:0000313" key="3">
    <source>
        <dbReference type="Proteomes" id="UP001317822"/>
    </source>
</evidence>
<keyword evidence="1" id="KW-0812">Transmembrane</keyword>
<sequence length="88" mass="9369">MTLLLVVYTASMAVLMLILALMIAGYGDTGTGDALSICAPFILLLCALALATYLVAARLLRQGREKRALACVCGYAVLPWPMMAALLY</sequence>
<protein>
    <recommendedName>
        <fullName evidence="4">Transmembrane protein</fullName>
    </recommendedName>
</protein>
<feature type="transmembrane region" description="Helical" evidence="1">
    <location>
        <begin position="33"/>
        <end position="56"/>
    </location>
</feature>
<evidence type="ECO:0000256" key="1">
    <source>
        <dbReference type="SAM" id="Phobius"/>
    </source>
</evidence>
<name>A0ABM8D9P2_9GAMM</name>
<dbReference type="Proteomes" id="UP001317822">
    <property type="component" value="Chromosome"/>
</dbReference>
<dbReference type="RefSeq" id="WP_281780799.1">
    <property type="nucleotide sequence ID" value="NZ_AP027041.1"/>
</dbReference>
<feature type="transmembrane region" description="Helical" evidence="1">
    <location>
        <begin position="5"/>
        <end position="27"/>
    </location>
</feature>
<accession>A0ABM8D9P2</accession>
<gene>
    <name evidence="2" type="ORF">LA521A_04850</name>
</gene>
<feature type="transmembrane region" description="Helical" evidence="1">
    <location>
        <begin position="68"/>
        <end position="87"/>
    </location>
</feature>
<organism evidence="2 3">
    <name type="scientific">Lysobacter auxotrophicus</name>
    <dbReference type="NCBI Taxonomy" id="2992573"/>
    <lineage>
        <taxon>Bacteria</taxon>
        <taxon>Pseudomonadati</taxon>
        <taxon>Pseudomonadota</taxon>
        <taxon>Gammaproteobacteria</taxon>
        <taxon>Lysobacterales</taxon>
        <taxon>Lysobacteraceae</taxon>
        <taxon>Lysobacter</taxon>
    </lineage>
</organism>
<proteinExistence type="predicted"/>